<dbReference type="PANTHER" id="PTHR46111">
    <property type="entry name" value="RIBOSOMAL RNA SMALL SUBUNIT METHYLTRANSFERASE I"/>
    <property type="match status" value="1"/>
</dbReference>
<evidence type="ECO:0000259" key="7">
    <source>
        <dbReference type="Pfam" id="PF00590"/>
    </source>
</evidence>
<evidence type="ECO:0000256" key="2">
    <source>
        <dbReference type="ARBA" id="ARBA00022552"/>
    </source>
</evidence>
<dbReference type="HAMAP" id="MF_01877">
    <property type="entry name" value="16SrRNA_methyltr_I"/>
    <property type="match status" value="1"/>
</dbReference>
<dbReference type="InterPro" id="IPR035996">
    <property type="entry name" value="4pyrrol_Methylase_sf"/>
</dbReference>
<dbReference type="Gene3D" id="3.40.1010.10">
    <property type="entry name" value="Cobalt-precorrin-4 Transmethylase, Domain 1"/>
    <property type="match status" value="1"/>
</dbReference>
<dbReference type="EMBL" id="CP020559">
    <property type="protein sequence ID" value="ARE85766.1"/>
    <property type="molecule type" value="Genomic_DNA"/>
</dbReference>
<comment type="subcellular location">
    <subcellularLocation>
        <location evidence="6">Cytoplasm</location>
    </subcellularLocation>
</comment>
<dbReference type="InterPro" id="IPR014776">
    <property type="entry name" value="4pyrrole_Mease_sub2"/>
</dbReference>
<evidence type="ECO:0000256" key="4">
    <source>
        <dbReference type="ARBA" id="ARBA00022679"/>
    </source>
</evidence>
<dbReference type="PANTHER" id="PTHR46111:SF1">
    <property type="entry name" value="RIBOSOMAL RNA SMALL SUBUNIT METHYLTRANSFERASE I"/>
    <property type="match status" value="1"/>
</dbReference>
<name>A0AAC9RGU6_9CLOT</name>
<dbReference type="FunFam" id="3.30.950.10:FF:000002">
    <property type="entry name" value="Ribosomal RNA small subunit methyltransferase I"/>
    <property type="match status" value="1"/>
</dbReference>
<comment type="function">
    <text evidence="6">Catalyzes the 2'-O-methylation of the ribose of cytidine 1402 (C1402) in 16S rRNA.</text>
</comment>
<proteinExistence type="inferred from homology"/>
<dbReference type="AlphaFoldDB" id="A0AAC9RGU6"/>
<comment type="similarity">
    <text evidence="6">Belongs to the methyltransferase superfamily. RsmI family.</text>
</comment>
<dbReference type="EC" id="2.1.1.198" evidence="6"/>
<dbReference type="InterPro" id="IPR014777">
    <property type="entry name" value="4pyrrole_Mease_sub1"/>
</dbReference>
<sequence length="296" mass="34370">MKYTVEKYWRRMVKSLNKGKLYICPTPIGNLEDITLRVLRILKEVDTIAAEDTRHTINLLRHFDIQKPLTSYHEHNEKNKSQYLLNKLLEGETIALVSDAGMPGISDPGEVLVKACIEHDIPLEILPGATAGILALVASGLPTRRFAFEGFLERDKKKRRERLEKIKLEDRSLIFYEAPHRVIDTLQDMMDIFGDRKAVLARELTKRYEEFIRGSLKEVYQYLQENPPKGEMVLLCEGISLEEEVRREREVFEHLTIKEHILTFIEEGLEKKEAIKKVAKVRKIPKSDVYKESIDL</sequence>
<comment type="catalytic activity">
    <reaction evidence="6">
        <text>cytidine(1402) in 16S rRNA + S-adenosyl-L-methionine = 2'-O-methylcytidine(1402) in 16S rRNA + S-adenosyl-L-homocysteine + H(+)</text>
        <dbReference type="Rhea" id="RHEA:42924"/>
        <dbReference type="Rhea" id="RHEA-COMP:10285"/>
        <dbReference type="Rhea" id="RHEA-COMP:10286"/>
        <dbReference type="ChEBI" id="CHEBI:15378"/>
        <dbReference type="ChEBI" id="CHEBI:57856"/>
        <dbReference type="ChEBI" id="CHEBI:59789"/>
        <dbReference type="ChEBI" id="CHEBI:74495"/>
        <dbReference type="ChEBI" id="CHEBI:82748"/>
        <dbReference type="EC" id="2.1.1.198"/>
    </reaction>
</comment>
<protein>
    <recommendedName>
        <fullName evidence="6">Ribosomal RNA small subunit methyltransferase I</fullName>
        <ecNumber evidence="6">2.1.1.198</ecNumber>
    </recommendedName>
    <alternativeName>
        <fullName evidence="6">16S rRNA 2'-O-ribose C1402 methyltransferase</fullName>
    </alternativeName>
    <alternativeName>
        <fullName evidence="6">rRNA (cytidine-2'-O-)-methyltransferase RsmI</fullName>
    </alternativeName>
</protein>
<evidence type="ECO:0000313" key="8">
    <source>
        <dbReference type="EMBL" id="ARE85766.1"/>
    </source>
</evidence>
<dbReference type="RefSeq" id="WP_236905030.1">
    <property type="nucleotide sequence ID" value="NZ_CP017603.1"/>
</dbReference>
<dbReference type="GO" id="GO:0005737">
    <property type="term" value="C:cytoplasm"/>
    <property type="evidence" value="ECO:0007669"/>
    <property type="project" value="UniProtKB-SubCell"/>
</dbReference>
<reference evidence="8 9" key="1">
    <citation type="submission" date="2017-03" db="EMBL/GenBank/DDBJ databases">
        <title>Complete sequence of Clostridium formicaceticum DSM 92.</title>
        <authorList>
            <person name="Poehlein A."/>
            <person name="Karl M."/>
            <person name="Bengelsdorf F.R."/>
            <person name="Duerre P."/>
            <person name="Daniel R."/>
        </authorList>
    </citation>
    <scope>NUCLEOTIDE SEQUENCE [LARGE SCALE GENOMIC DNA]</scope>
    <source>
        <strain evidence="8 9">DSM 92</strain>
    </source>
</reference>
<evidence type="ECO:0000313" key="9">
    <source>
        <dbReference type="Proteomes" id="UP000192478"/>
    </source>
</evidence>
<keyword evidence="3 6" id="KW-0489">Methyltransferase</keyword>
<accession>A0AAC9RGU6</accession>
<organism evidence="8 9">
    <name type="scientific">Clostridium formicaceticum</name>
    <dbReference type="NCBI Taxonomy" id="1497"/>
    <lineage>
        <taxon>Bacteria</taxon>
        <taxon>Bacillati</taxon>
        <taxon>Bacillota</taxon>
        <taxon>Clostridia</taxon>
        <taxon>Eubacteriales</taxon>
        <taxon>Clostridiaceae</taxon>
        <taxon>Clostridium</taxon>
    </lineage>
</organism>
<keyword evidence="4 6" id="KW-0808">Transferase</keyword>
<dbReference type="InterPro" id="IPR000878">
    <property type="entry name" value="4pyrrol_Mease"/>
</dbReference>
<keyword evidence="5 6" id="KW-0949">S-adenosyl-L-methionine</keyword>
<dbReference type="Gene3D" id="3.30.950.10">
    <property type="entry name" value="Methyltransferase, Cobalt-precorrin-4 Transmethylase, Domain 2"/>
    <property type="match status" value="1"/>
</dbReference>
<dbReference type="SUPFAM" id="SSF53790">
    <property type="entry name" value="Tetrapyrrole methylase"/>
    <property type="match status" value="1"/>
</dbReference>
<evidence type="ECO:0000256" key="1">
    <source>
        <dbReference type="ARBA" id="ARBA00022490"/>
    </source>
</evidence>
<dbReference type="NCBIfam" id="TIGR00096">
    <property type="entry name" value="16S rRNA (cytidine(1402)-2'-O)-methyltransferase"/>
    <property type="match status" value="1"/>
</dbReference>
<dbReference type="PROSITE" id="PS01296">
    <property type="entry name" value="RSMI"/>
    <property type="match status" value="1"/>
</dbReference>
<feature type="domain" description="Tetrapyrrole methylase" evidence="7">
    <location>
        <begin position="20"/>
        <end position="219"/>
    </location>
</feature>
<evidence type="ECO:0000256" key="6">
    <source>
        <dbReference type="HAMAP-Rule" id="MF_01877"/>
    </source>
</evidence>
<evidence type="ECO:0000256" key="3">
    <source>
        <dbReference type="ARBA" id="ARBA00022603"/>
    </source>
</evidence>
<evidence type="ECO:0000256" key="5">
    <source>
        <dbReference type="ARBA" id="ARBA00022691"/>
    </source>
</evidence>
<dbReference type="InterPro" id="IPR018063">
    <property type="entry name" value="SAM_MeTrfase_RsmI_CS"/>
</dbReference>
<gene>
    <name evidence="6 8" type="primary">rsmI</name>
    <name evidence="8" type="ORF">CLFO_00820</name>
</gene>
<dbReference type="InterPro" id="IPR008189">
    <property type="entry name" value="rRNA_ssu_MeTfrase_I"/>
</dbReference>
<keyword evidence="2 6" id="KW-0698">rRNA processing</keyword>
<dbReference type="CDD" id="cd11648">
    <property type="entry name" value="RsmI"/>
    <property type="match status" value="1"/>
</dbReference>
<dbReference type="Pfam" id="PF00590">
    <property type="entry name" value="TP_methylase"/>
    <property type="match status" value="1"/>
</dbReference>
<dbReference type="GO" id="GO:0070677">
    <property type="term" value="F:rRNA (cytosine-2'-O-)-methyltransferase activity"/>
    <property type="evidence" value="ECO:0007669"/>
    <property type="project" value="UniProtKB-UniRule"/>
</dbReference>
<keyword evidence="1 6" id="KW-0963">Cytoplasm</keyword>
<dbReference type="FunFam" id="3.40.1010.10:FF:000002">
    <property type="entry name" value="Ribosomal RNA small subunit methyltransferase I"/>
    <property type="match status" value="1"/>
</dbReference>
<dbReference type="PIRSF" id="PIRSF005917">
    <property type="entry name" value="MTase_YraL"/>
    <property type="match status" value="1"/>
</dbReference>
<dbReference type="Proteomes" id="UP000192478">
    <property type="component" value="Chromosome"/>
</dbReference>